<protein>
    <recommendedName>
        <fullName evidence="3">Heterokaryon incompatibility domain-containing protein</fullName>
    </recommendedName>
</protein>
<comment type="caution">
    <text evidence="4">The sequence shown here is derived from an EMBL/GenBank/DDBJ whole genome shotgun (WGS) entry which is preliminary data.</text>
</comment>
<keyword evidence="5" id="KW-1185">Reference proteome</keyword>
<evidence type="ECO:0000256" key="2">
    <source>
        <dbReference type="SAM" id="Phobius"/>
    </source>
</evidence>
<keyword evidence="2" id="KW-1133">Transmembrane helix</keyword>
<dbReference type="Gene3D" id="3.30.565.10">
    <property type="entry name" value="Histidine kinase-like ATPase, C-terminal domain"/>
    <property type="match status" value="1"/>
</dbReference>
<dbReference type="Proteomes" id="UP000766486">
    <property type="component" value="Unassembled WGS sequence"/>
</dbReference>
<dbReference type="InterPro" id="IPR010730">
    <property type="entry name" value="HET"/>
</dbReference>
<evidence type="ECO:0000259" key="3">
    <source>
        <dbReference type="Pfam" id="PF06985"/>
    </source>
</evidence>
<feature type="region of interest" description="Disordered" evidence="1">
    <location>
        <begin position="1290"/>
        <end position="1317"/>
    </location>
</feature>
<feature type="region of interest" description="Disordered" evidence="1">
    <location>
        <begin position="1"/>
        <end position="26"/>
    </location>
</feature>
<dbReference type="SUPFAM" id="SSF55874">
    <property type="entry name" value="ATPase domain of HSP90 chaperone/DNA topoisomerase II/histidine kinase"/>
    <property type="match status" value="1"/>
</dbReference>
<dbReference type="PANTHER" id="PTHR32387:SF0">
    <property type="entry name" value="PROTEIN NO VEIN"/>
    <property type="match status" value="1"/>
</dbReference>
<evidence type="ECO:0000313" key="5">
    <source>
        <dbReference type="Proteomes" id="UP000766486"/>
    </source>
</evidence>
<dbReference type="PANTHER" id="PTHR32387">
    <property type="entry name" value="WU:FJ29H11"/>
    <property type="match status" value="1"/>
</dbReference>
<dbReference type="Pfam" id="PF06985">
    <property type="entry name" value="HET"/>
    <property type="match status" value="1"/>
</dbReference>
<feature type="transmembrane region" description="Helical" evidence="2">
    <location>
        <begin position="1215"/>
        <end position="1233"/>
    </location>
</feature>
<sequence length="2571" mass="291913">MSEMESKAQAQKHIEEIARERAPEQKTRNIRDLERSVQKFANELYRSETHFLLELLQNADDNQYNKTSRPTFSIEYRERGLRIDCNEVGFTEANVEAICSIGNSTKATSSPDHRYIGEKGIGFKSVFRVATKVWIYSGGYKFALDRTKPLGIITPTWEDFPEIPPEDGTAMYFQLSNDCDDKSLWYQIQLLDPNTLIFLTRLRELRLVVPRAGRPHERRLRREDKQMHHQVMESKIFENDQRTLHYLICQYTTQDMPKEEKRPDRRTSDILLAFPKLEDSNSCPRSQMIYAFLPIRDCGFKFLIQADFLLAASREDIDESSPWNQKILTCLPYAFGSAVEYLNNTELRFTWPRYIPRPDEVQKDYRTVSRSMVAGLRTRDVLESEAGQLREPSTLKYIPKEFTLRTGEPLSLNTDSSHRYLSRKYGHGDKQNLQLLGVKALTFHDFVRDLHESIREQEAKNKPSEWHSNLAMILLKNLIARDVRHSAISKIPIIPLRDDRWVTVDESWGRLFLPAEGTLTSIPEDTGLMEVHPSTVKDPFRLQLFHLFGAKPFNPVEICQAIVKMHDSAVPPAITTKTLISQTVFLFLQSWRCPKNIDLWVATDQNNFHRASEVYLTPLEIGGNRFPALHGNYLAAMPERQDEWRRWLDEELHVSTIPRLVVQVGKHFYLSPEMNLIKSHWSSVDFLTLLRDNWDVYSWWLTANDRHSRPQAWEASRIQLQKQIGSFKVKCKGTPSSYHLDHTVLPSVLQDAGEKVTTYFRVIDIPDPGQRSWAFLEILGVTVQPSATLFLQGLETAKKTANAAEWVWFYERIQIYASQEKATVKKFFSENSFIFIPQSPFRAPQWLKPNRCIWSSPSFFKRTATLAENYPSCRGLFQDILGVKDVDFQTALTELFATSKSDGLDYFVKLFTHLNMYTSADARALITRSAETFKIKPVFPIDVKGERTIVNHLGSISAESAWYIADRPHLREKFRGRIPLLAFDTEQLEKMKWIYRLPFMTKRSLSNLVVCKPRSGLKSTLHERLTNLLRGRAKYIIRFVPGDSAVRKKAEHELESVDVYSSDKISVEWELRGPSGLVATSLPDESNAAAVLVEGQLRIYLSRMVIDADSASLEISRTLAARYEIHQSHSLALCGTLSWRDEHVEDQLQRDGISHAQFVTESDLLEEPPLSDEFSGWPPKPETWFTWAFKVTGAGITQLRNFLHTTRLLLFTRDTAIFAALGIVMFTLIWTLYPESGFPPTQLDGWSFKKKAYDHSALGTTDGHIVPKTLPPESSRRWYPIWADRAPQETRPAHGAYRTPPPPNHGPVRTRLPSSKPTATSAHIGVLQNAFLAQYLPVDILSDTKVALILLLLIIFLLLVWFSEPGTSDQVAHMEKTPNAIDPESHPSDEMSEAREWRAEMVKSTEKESDWETDSSQDNVPKEETPPEKGAPQYESGEAIEAAFRHLDPGRYLSPSDFGLQDIAQLTAQKTSVVTAKYAGSGINIRTTIKVTPSPSSEGSSVENLGHPLAPTNLEGVSDTENEAFISELIGADDIETNTTMSTVMEANLKPGQMSEGHDPITRDHRIASISSVSSAKSILEESTFRKTSTLETEETNVKNMSAIGESRKKEDDQTGNERHEPPLDSAMIASQMQDEDRDNVELATRQPINSPPPTDDCQSGTDTSISPRDVALGIDEESAPSDFPPPDGQLDRSKALEYSTETSLETASGFSNIPIGQKGLHSFGGGGVLAPGDRALTSEFVDHFISRQDDNEFVNTSTGIMYNPSPTTMFVGEDTDEARFLGELYVSQHLSVLLGPDIYQPETNWTSSARSRNGHKPFDNRESTYSTFTIKEQRGMGEANSVSRAFKLSDSGLETRIFHIHVCVTAGGLQSPFRLSNAQYNKCKNMTLQGQAKPSDVYVLARVYNIHTNPQIAFYTDPWQLYQKGLIALESSSTFRGTVSRAAPAVFVETPKDAAAASEMQSIYHSKRLNSDQIRLLKLETSNDPNSPLEVKLVVRSTKKSQDAPRYWAISYVWGSVPTPLSPFQLMIDGVKIPITESLWTCLHRLRNENVTDYIWADAICINQTDNLEKAMQVRQMGRIYSKADRVIIWMGGSQDKDCNAIDILQTLTENREAQESKDNEQSLLVERDKEQVWAFLQRPWFTRTWTIQELVLGNYVSIYYRDAEMKWDDFMDSILLFEEKVFLAKGGSRELYVTPSDPARALHHIRQTWQGHSLEAGGSRLKLPILRLVEMFFYAQASMPRDKLFAMHSMASDTSYEIEGFRPDYESDDSTILVRYAAEFVKRNQALQLLYRAGRDKGSKFSSWIPDMMNHARRPRYGPTISNWKAIGTVNNPRFSAGASRSLNPTVTYPGRYPVLTVTGKMFDIIQSERSLNIGDDATSISFVQILEELRQLLSDLQSYPNLSHKKRWRDHVLIQTLIGDAIRPQWGPSRSFLIDNSQEDEAIKHWPLGFEQEILTIRSGQDSHQHRSKPAEAQQKINEFWRTAAAFLGNIPDAALCVTTKGYVGIVPGGTRQRDKVLLVHGARVPFVVRQEPGRDYYELIGECYIHGAMYYDDTVAGEVADERVMLV</sequence>
<evidence type="ECO:0000313" key="4">
    <source>
        <dbReference type="EMBL" id="VUC27247.1"/>
    </source>
</evidence>
<feature type="domain" description="Heterokaryon incompatibility" evidence="3">
    <location>
        <begin position="2008"/>
        <end position="2151"/>
    </location>
</feature>
<feature type="region of interest" description="Disordered" evidence="1">
    <location>
        <begin position="1378"/>
        <end position="1434"/>
    </location>
</feature>
<feature type="compositionally biased region" description="Polar residues" evidence="1">
    <location>
        <begin position="1657"/>
        <end position="1667"/>
    </location>
</feature>
<dbReference type="InterPro" id="IPR036890">
    <property type="entry name" value="HATPase_C_sf"/>
</dbReference>
<evidence type="ECO:0000256" key="1">
    <source>
        <dbReference type="SAM" id="MobiDB-lite"/>
    </source>
</evidence>
<keyword evidence="2" id="KW-0812">Transmembrane</keyword>
<dbReference type="Pfam" id="PF26639">
    <property type="entry name" value="Het-6_barrel"/>
    <property type="match status" value="1"/>
</dbReference>
<dbReference type="InterPro" id="IPR052957">
    <property type="entry name" value="Auxin_embryo_med"/>
</dbReference>
<accession>A0ABY6U815</accession>
<dbReference type="NCBIfam" id="NF047352">
    <property type="entry name" value="P_loop_sacsin"/>
    <property type="match status" value="1"/>
</dbReference>
<organism evidence="4 5">
    <name type="scientific">Bionectria ochroleuca</name>
    <name type="common">Gliocladium roseum</name>
    <dbReference type="NCBI Taxonomy" id="29856"/>
    <lineage>
        <taxon>Eukaryota</taxon>
        <taxon>Fungi</taxon>
        <taxon>Dikarya</taxon>
        <taxon>Ascomycota</taxon>
        <taxon>Pezizomycotina</taxon>
        <taxon>Sordariomycetes</taxon>
        <taxon>Hypocreomycetidae</taxon>
        <taxon>Hypocreales</taxon>
        <taxon>Bionectriaceae</taxon>
        <taxon>Clonostachys</taxon>
    </lineage>
</organism>
<feature type="transmembrane region" description="Helical" evidence="2">
    <location>
        <begin position="1346"/>
        <end position="1363"/>
    </location>
</feature>
<feature type="compositionally biased region" description="Basic and acidic residues" evidence="1">
    <location>
        <begin position="1606"/>
        <end position="1623"/>
    </location>
</feature>
<feature type="compositionally biased region" description="Basic and acidic residues" evidence="1">
    <location>
        <begin position="1383"/>
        <end position="1410"/>
    </location>
</feature>
<feature type="region of interest" description="Disordered" evidence="1">
    <location>
        <begin position="1581"/>
        <end position="1668"/>
    </location>
</feature>
<keyword evidence="2" id="KW-0472">Membrane</keyword>
<reference evidence="4 5" key="1">
    <citation type="submission" date="2019-06" db="EMBL/GenBank/DDBJ databases">
        <authorList>
            <person name="Broberg M."/>
        </authorList>
    </citation>
    <scope>NUCLEOTIDE SEQUENCE [LARGE SCALE GENOMIC DNA]</scope>
</reference>
<name>A0ABY6U815_BIOOC</name>
<proteinExistence type="predicted"/>
<dbReference type="EMBL" id="CABFNS010000767">
    <property type="protein sequence ID" value="VUC27247.1"/>
    <property type="molecule type" value="Genomic_DNA"/>
</dbReference>
<gene>
    <name evidence="4" type="ORF">CLO192961_LOCUS208359</name>
</gene>